<evidence type="ECO:0000313" key="8">
    <source>
        <dbReference type="Proteomes" id="UP000552045"/>
    </source>
</evidence>
<dbReference type="PROSITE" id="PS51257">
    <property type="entry name" value="PROKAR_LIPOPROTEIN"/>
    <property type="match status" value="1"/>
</dbReference>
<dbReference type="RefSeq" id="WP_179433418.1">
    <property type="nucleotide sequence ID" value="NZ_BAABLC010000002.1"/>
</dbReference>
<keyword evidence="3" id="KW-0472">Membrane</keyword>
<evidence type="ECO:0000256" key="6">
    <source>
        <dbReference type="SAM" id="SignalP"/>
    </source>
</evidence>
<evidence type="ECO:0000256" key="3">
    <source>
        <dbReference type="ARBA" id="ARBA00023136"/>
    </source>
</evidence>
<proteinExistence type="predicted"/>
<gene>
    <name evidence="7" type="ORF">BKA02_001863</name>
</gene>
<keyword evidence="1" id="KW-1003">Cell membrane</keyword>
<organism evidence="7 8">
    <name type="scientific">Microbacterium pseudoresistens</name>
    <dbReference type="NCBI Taxonomy" id="640634"/>
    <lineage>
        <taxon>Bacteria</taxon>
        <taxon>Bacillati</taxon>
        <taxon>Actinomycetota</taxon>
        <taxon>Actinomycetes</taxon>
        <taxon>Micrococcales</taxon>
        <taxon>Microbacteriaceae</taxon>
        <taxon>Microbacterium</taxon>
    </lineage>
</organism>
<feature type="signal peptide" evidence="6">
    <location>
        <begin position="1"/>
        <end position="32"/>
    </location>
</feature>
<dbReference type="PANTHER" id="PTHR43649">
    <property type="entry name" value="ARABINOSE-BINDING PROTEIN-RELATED"/>
    <property type="match status" value="1"/>
</dbReference>
<keyword evidence="5" id="KW-0449">Lipoprotein</keyword>
<comment type="caution">
    <text evidence="7">The sequence shown here is derived from an EMBL/GenBank/DDBJ whole genome shotgun (WGS) entry which is preliminary data.</text>
</comment>
<evidence type="ECO:0000256" key="1">
    <source>
        <dbReference type="ARBA" id="ARBA00022475"/>
    </source>
</evidence>
<reference evidence="7 8" key="1">
    <citation type="submission" date="2020-07" db="EMBL/GenBank/DDBJ databases">
        <title>Sequencing the genomes of 1000 actinobacteria strains.</title>
        <authorList>
            <person name="Klenk H.-P."/>
        </authorList>
    </citation>
    <scope>NUCLEOTIDE SEQUENCE [LARGE SCALE GENOMIC DNA]</scope>
    <source>
        <strain evidence="7 8">DSM 22185</strain>
    </source>
</reference>
<feature type="chain" id="PRO_5039079140" evidence="6">
    <location>
        <begin position="33"/>
        <end position="430"/>
    </location>
</feature>
<keyword evidence="8" id="KW-1185">Reference proteome</keyword>
<evidence type="ECO:0000256" key="2">
    <source>
        <dbReference type="ARBA" id="ARBA00022729"/>
    </source>
</evidence>
<dbReference type="PANTHER" id="PTHR43649:SF33">
    <property type="entry name" value="POLYGALACTURONAN_RHAMNOGALACTURONAN-BINDING PROTEIN YTCQ"/>
    <property type="match status" value="1"/>
</dbReference>
<keyword evidence="2 6" id="KW-0732">Signal</keyword>
<sequence>MNATRPRHVPRRLAVGAALVAGSLAVSLTACSPGGDTDGSTTVTIWSWRTEDQAAMDRIFDSFENEHPEITVDFQTIPDAEYQNRVSTALQGGQGPDIVQLKAYGELQPLIDAALIEPLDELVPELDSLPDTTKAGLRGIEDGNLYGVPYSIVNTGVFYNKEIFTANALEVPQTYDELIAASQTLLDAGVIPIAAGGANGTSWALEMALAAVAPSQIGPEFYDEAMAGKVDFTDPRYVAALQRMVDMLPYYSPGFQGVDYTTATQQFIGGDAAMFIGGSYENGSFASQNPDLDFGFFPYPVDDPADTAYTSSFVDGSYGLPVDAEHRDAAIEVLNFMATAEFAQMFMDELGWPPARDDVEPKNPVLLDMMAAMKNQTPYLTHVGFKWQSPTASSVLQPAFVDMIMGKVAPQSVAEQMTEAVQEWFTPNVY</sequence>
<dbReference type="Pfam" id="PF01547">
    <property type="entry name" value="SBP_bac_1"/>
    <property type="match status" value="1"/>
</dbReference>
<dbReference type="InterPro" id="IPR050490">
    <property type="entry name" value="Bact_solute-bd_prot1"/>
</dbReference>
<name>A0A7Y9EVN0_9MICO</name>
<dbReference type="Proteomes" id="UP000552045">
    <property type="component" value="Unassembled WGS sequence"/>
</dbReference>
<protein>
    <submittedName>
        <fullName evidence="7">Raffinose/stachyose/melibiose transport system substrate-binding protein</fullName>
    </submittedName>
</protein>
<evidence type="ECO:0000256" key="4">
    <source>
        <dbReference type="ARBA" id="ARBA00023139"/>
    </source>
</evidence>
<dbReference type="Gene3D" id="3.40.190.10">
    <property type="entry name" value="Periplasmic binding protein-like II"/>
    <property type="match status" value="2"/>
</dbReference>
<dbReference type="AlphaFoldDB" id="A0A7Y9EVN0"/>
<dbReference type="SUPFAM" id="SSF53850">
    <property type="entry name" value="Periplasmic binding protein-like II"/>
    <property type="match status" value="1"/>
</dbReference>
<dbReference type="InterPro" id="IPR006059">
    <property type="entry name" value="SBP"/>
</dbReference>
<evidence type="ECO:0000256" key="5">
    <source>
        <dbReference type="ARBA" id="ARBA00023288"/>
    </source>
</evidence>
<keyword evidence="4" id="KW-0564">Palmitate</keyword>
<dbReference type="EMBL" id="JACCBH010000001">
    <property type="protein sequence ID" value="NYD54808.1"/>
    <property type="molecule type" value="Genomic_DNA"/>
</dbReference>
<accession>A0A7Y9EVN0</accession>
<evidence type="ECO:0000313" key="7">
    <source>
        <dbReference type="EMBL" id="NYD54808.1"/>
    </source>
</evidence>